<gene>
    <name evidence="2" type="ORF">E2C01_009749</name>
</gene>
<keyword evidence="1" id="KW-0472">Membrane</keyword>
<name>A0A5B7D6K4_PORTR</name>
<evidence type="ECO:0000313" key="3">
    <source>
        <dbReference type="Proteomes" id="UP000324222"/>
    </source>
</evidence>
<protein>
    <submittedName>
        <fullName evidence="2">Uncharacterized protein</fullName>
    </submittedName>
</protein>
<evidence type="ECO:0000313" key="2">
    <source>
        <dbReference type="EMBL" id="MPC16911.1"/>
    </source>
</evidence>
<sequence length="69" mass="8041">MDKTADVHLYCFLIQRDELLFPPHIIIIIIVIIIIIIIIVIIIINTIQATTQLPRDEKIRERPNEGIKL</sequence>
<keyword evidence="1" id="KW-0812">Transmembrane</keyword>
<keyword evidence="1" id="KW-1133">Transmembrane helix</keyword>
<evidence type="ECO:0000256" key="1">
    <source>
        <dbReference type="SAM" id="Phobius"/>
    </source>
</evidence>
<feature type="transmembrane region" description="Helical" evidence="1">
    <location>
        <begin position="25"/>
        <end position="47"/>
    </location>
</feature>
<dbReference type="EMBL" id="VSRR010000548">
    <property type="protein sequence ID" value="MPC16911.1"/>
    <property type="molecule type" value="Genomic_DNA"/>
</dbReference>
<comment type="caution">
    <text evidence="2">The sequence shown here is derived from an EMBL/GenBank/DDBJ whole genome shotgun (WGS) entry which is preliminary data.</text>
</comment>
<proteinExistence type="predicted"/>
<dbReference type="AlphaFoldDB" id="A0A5B7D6K4"/>
<organism evidence="2 3">
    <name type="scientific">Portunus trituberculatus</name>
    <name type="common">Swimming crab</name>
    <name type="synonym">Neptunus trituberculatus</name>
    <dbReference type="NCBI Taxonomy" id="210409"/>
    <lineage>
        <taxon>Eukaryota</taxon>
        <taxon>Metazoa</taxon>
        <taxon>Ecdysozoa</taxon>
        <taxon>Arthropoda</taxon>
        <taxon>Crustacea</taxon>
        <taxon>Multicrustacea</taxon>
        <taxon>Malacostraca</taxon>
        <taxon>Eumalacostraca</taxon>
        <taxon>Eucarida</taxon>
        <taxon>Decapoda</taxon>
        <taxon>Pleocyemata</taxon>
        <taxon>Brachyura</taxon>
        <taxon>Eubrachyura</taxon>
        <taxon>Portunoidea</taxon>
        <taxon>Portunidae</taxon>
        <taxon>Portuninae</taxon>
        <taxon>Portunus</taxon>
    </lineage>
</organism>
<keyword evidence="3" id="KW-1185">Reference proteome</keyword>
<accession>A0A5B7D6K4</accession>
<dbReference type="Proteomes" id="UP000324222">
    <property type="component" value="Unassembled WGS sequence"/>
</dbReference>
<reference evidence="2 3" key="1">
    <citation type="submission" date="2019-05" db="EMBL/GenBank/DDBJ databases">
        <title>Another draft genome of Portunus trituberculatus and its Hox gene families provides insights of decapod evolution.</title>
        <authorList>
            <person name="Jeong J.-H."/>
            <person name="Song I."/>
            <person name="Kim S."/>
            <person name="Choi T."/>
            <person name="Kim D."/>
            <person name="Ryu S."/>
            <person name="Kim W."/>
        </authorList>
    </citation>
    <scope>NUCLEOTIDE SEQUENCE [LARGE SCALE GENOMIC DNA]</scope>
    <source>
        <tissue evidence="2">Muscle</tissue>
    </source>
</reference>